<dbReference type="AlphaFoldDB" id="A0A564YMT3"/>
<feature type="chain" id="PRO_5021864663" evidence="1">
    <location>
        <begin position="19"/>
        <end position="66"/>
    </location>
</feature>
<name>A0A564YMT3_HYMDI</name>
<proteinExistence type="predicted"/>
<evidence type="ECO:0000313" key="2">
    <source>
        <dbReference type="EMBL" id="VUZ48591.1"/>
    </source>
</evidence>
<organism evidence="2 3">
    <name type="scientific">Hymenolepis diminuta</name>
    <name type="common">Rat tapeworm</name>
    <dbReference type="NCBI Taxonomy" id="6216"/>
    <lineage>
        <taxon>Eukaryota</taxon>
        <taxon>Metazoa</taxon>
        <taxon>Spiralia</taxon>
        <taxon>Lophotrochozoa</taxon>
        <taxon>Platyhelminthes</taxon>
        <taxon>Cestoda</taxon>
        <taxon>Eucestoda</taxon>
        <taxon>Cyclophyllidea</taxon>
        <taxon>Hymenolepididae</taxon>
        <taxon>Hymenolepis</taxon>
    </lineage>
</organism>
<feature type="signal peptide" evidence="1">
    <location>
        <begin position="1"/>
        <end position="18"/>
    </location>
</feature>
<evidence type="ECO:0000313" key="3">
    <source>
        <dbReference type="Proteomes" id="UP000321570"/>
    </source>
</evidence>
<reference evidence="2 3" key="1">
    <citation type="submission" date="2019-07" db="EMBL/GenBank/DDBJ databases">
        <authorList>
            <person name="Jastrzebski P J."/>
            <person name="Paukszto L."/>
            <person name="Jastrzebski P J."/>
        </authorList>
    </citation>
    <scope>NUCLEOTIDE SEQUENCE [LARGE SCALE GENOMIC DNA]</scope>
    <source>
        <strain evidence="2 3">WMS-il1</strain>
    </source>
</reference>
<evidence type="ECO:0000256" key="1">
    <source>
        <dbReference type="SAM" id="SignalP"/>
    </source>
</evidence>
<sequence length="66" mass="7534">MGRHTLVAHLLLRCPLIAFIPYHSPIRLNPHCGLINTFWHCRFSIFCPRTGTSCQLLVGYLTPSQN</sequence>
<keyword evidence="1" id="KW-0732">Signal</keyword>
<gene>
    <name evidence="2" type="ORF">WMSIL1_LOCUS7930</name>
</gene>
<protein>
    <submittedName>
        <fullName evidence="2">Uncharacterized protein</fullName>
    </submittedName>
</protein>
<dbReference type="EMBL" id="CABIJS010000299">
    <property type="protein sequence ID" value="VUZ48591.1"/>
    <property type="molecule type" value="Genomic_DNA"/>
</dbReference>
<keyword evidence="3" id="KW-1185">Reference proteome</keyword>
<dbReference type="Proteomes" id="UP000321570">
    <property type="component" value="Unassembled WGS sequence"/>
</dbReference>
<accession>A0A564YMT3</accession>